<proteinExistence type="inferred from homology"/>
<dbReference type="PANTHER" id="PTHR43507">
    <property type="entry name" value="NADH-UBIQUINONE OXIDOREDUCTASE CHAIN 4"/>
    <property type="match status" value="1"/>
</dbReference>
<organism evidence="9 10">
    <name type="scientific">Rhodocytophaga rosea</name>
    <dbReference type="NCBI Taxonomy" id="2704465"/>
    <lineage>
        <taxon>Bacteria</taxon>
        <taxon>Pseudomonadati</taxon>
        <taxon>Bacteroidota</taxon>
        <taxon>Cytophagia</taxon>
        <taxon>Cytophagales</taxon>
        <taxon>Rhodocytophagaceae</taxon>
        <taxon>Rhodocytophaga</taxon>
    </lineage>
</organism>
<comment type="subcellular location">
    <subcellularLocation>
        <location evidence="1">Endomembrane system</location>
        <topology evidence="1">Multi-pass membrane protein</topology>
    </subcellularLocation>
    <subcellularLocation>
        <location evidence="6">Membrane</location>
        <topology evidence="6">Multi-pass membrane protein</topology>
    </subcellularLocation>
</comment>
<dbReference type="InterPro" id="IPR001750">
    <property type="entry name" value="ND/Mrp_TM"/>
</dbReference>
<evidence type="ECO:0000256" key="5">
    <source>
        <dbReference type="ARBA" id="ARBA00023136"/>
    </source>
</evidence>
<dbReference type="GO" id="GO:0016020">
    <property type="term" value="C:membrane"/>
    <property type="evidence" value="ECO:0007669"/>
    <property type="project" value="UniProtKB-SubCell"/>
</dbReference>
<feature type="transmembrane region" description="Helical" evidence="7">
    <location>
        <begin position="149"/>
        <end position="166"/>
    </location>
</feature>
<feature type="transmembrane region" description="Helical" evidence="7">
    <location>
        <begin position="178"/>
        <end position="200"/>
    </location>
</feature>
<reference evidence="9 10" key="1">
    <citation type="submission" date="2020-01" db="EMBL/GenBank/DDBJ databases">
        <authorList>
            <person name="Kim M.K."/>
        </authorList>
    </citation>
    <scope>NUCLEOTIDE SEQUENCE [LARGE SCALE GENOMIC DNA]</scope>
    <source>
        <strain evidence="9 10">172606-1</strain>
    </source>
</reference>
<dbReference type="NCBIfam" id="TIGR01972">
    <property type="entry name" value="NDH_I_M"/>
    <property type="match status" value="1"/>
</dbReference>
<feature type="transmembrane region" description="Helical" evidence="7">
    <location>
        <begin position="306"/>
        <end position="329"/>
    </location>
</feature>
<dbReference type="KEGG" id="rhoz:GXP67_26900"/>
<dbReference type="GO" id="GO:0008137">
    <property type="term" value="F:NADH dehydrogenase (ubiquinone) activity"/>
    <property type="evidence" value="ECO:0007669"/>
    <property type="project" value="InterPro"/>
</dbReference>
<protein>
    <submittedName>
        <fullName evidence="9">NADH-quinone oxidoreductase subunit M</fullName>
    </submittedName>
</protein>
<sequence length="566" mass="61454">MTQYLLSLLVFIPLIASVLILFIPENKTLLFKTITLFVNLLQLALAGLMYIQADATQTGVHDESTFQFVERSNWITLNMGSAGKLSIDYFVGVDGLSIPLVLLSAIVLVIGAISSWSVEKKAKGYFALYLLLSSTIVGCFVALDMFLFYLFFEFMLLPMYFLIGIWGGERREYAAIKFFIYTLVGSVFILIVMIGLYISVIDPSATAMESGLSGNNAITQVQQRVAAGTVESSKLVHTFDMLAMMNVKNYIPGSFLHPASTTSIFGIPARLLAFLLVFIGFAVKLPVVPLHTWLPDAHVEAPTPISVILAGILLKIGAYGFLRIAYSIFPEGGLHYAWLVGLLGVISIIYGACNALAAHDMKRMIAYSSVSHMGFVLIGLASVTAEGVSGAVFQLFSHGVLSALLFLIVGVLYDRTHDKQIENYRGLAGKMPVYTSVVIVAFFASLGLPGFSGFIGELFALTGAFGSAYLPKWMAILSMGGLILGAAYFLWTLQGMFFGTFWVSGGSAWQIQLTDLSAREKLMMVSLAVLGIVFGLFPGLLLDVMESSVAQFVKLVIETNNTANIP</sequence>
<feature type="domain" description="NADH:quinone oxidoreductase/Mrp antiporter transmembrane" evidence="8">
    <location>
        <begin position="262"/>
        <end position="474"/>
    </location>
</feature>
<gene>
    <name evidence="9" type="ORF">GXP67_26900</name>
</gene>
<dbReference type="GO" id="GO:0012505">
    <property type="term" value="C:endomembrane system"/>
    <property type="evidence" value="ECO:0007669"/>
    <property type="project" value="UniProtKB-SubCell"/>
</dbReference>
<dbReference type="PRINTS" id="PR01437">
    <property type="entry name" value="NUOXDRDTASE4"/>
</dbReference>
<keyword evidence="4 7" id="KW-1133">Transmembrane helix</keyword>
<dbReference type="EMBL" id="CP048222">
    <property type="protein sequence ID" value="QHT70014.1"/>
    <property type="molecule type" value="Genomic_DNA"/>
</dbReference>
<evidence type="ECO:0000256" key="6">
    <source>
        <dbReference type="RuleBase" id="RU000320"/>
    </source>
</evidence>
<accession>A0A6C0GQ82</accession>
<feature type="transmembrane region" description="Helical" evidence="7">
    <location>
        <begin position="89"/>
        <end position="113"/>
    </location>
</feature>
<keyword evidence="10" id="KW-1185">Reference proteome</keyword>
<keyword evidence="5 7" id="KW-0472">Membrane</keyword>
<comment type="similarity">
    <text evidence="2">Belongs to the complex I subunit 4 family.</text>
</comment>
<evidence type="ECO:0000256" key="3">
    <source>
        <dbReference type="ARBA" id="ARBA00022692"/>
    </source>
</evidence>
<dbReference type="GO" id="GO:0015990">
    <property type="term" value="P:electron transport coupled proton transport"/>
    <property type="evidence" value="ECO:0007669"/>
    <property type="project" value="TreeGrafter"/>
</dbReference>
<feature type="transmembrane region" description="Helical" evidence="7">
    <location>
        <begin position="125"/>
        <end position="143"/>
    </location>
</feature>
<dbReference type="GO" id="GO:0003954">
    <property type="term" value="F:NADH dehydrogenase activity"/>
    <property type="evidence" value="ECO:0007669"/>
    <property type="project" value="TreeGrafter"/>
</dbReference>
<feature type="transmembrane region" description="Helical" evidence="7">
    <location>
        <begin position="391"/>
        <end position="413"/>
    </location>
</feature>
<evidence type="ECO:0000313" key="9">
    <source>
        <dbReference type="EMBL" id="QHT70014.1"/>
    </source>
</evidence>
<evidence type="ECO:0000256" key="2">
    <source>
        <dbReference type="ARBA" id="ARBA00009025"/>
    </source>
</evidence>
<evidence type="ECO:0000313" key="10">
    <source>
        <dbReference type="Proteomes" id="UP000480178"/>
    </source>
</evidence>
<dbReference type="GO" id="GO:0048039">
    <property type="term" value="F:ubiquinone binding"/>
    <property type="evidence" value="ECO:0007669"/>
    <property type="project" value="TreeGrafter"/>
</dbReference>
<dbReference type="Pfam" id="PF00361">
    <property type="entry name" value="Proton_antipo_M"/>
    <property type="match status" value="2"/>
</dbReference>
<dbReference type="InterPro" id="IPR003918">
    <property type="entry name" value="NADH_UbQ_OxRdtase"/>
</dbReference>
<name>A0A6C0GQ82_9BACT</name>
<dbReference type="InterPro" id="IPR010227">
    <property type="entry name" value="NADH_Q_OxRdtase_chainM/4"/>
</dbReference>
<evidence type="ECO:0000256" key="7">
    <source>
        <dbReference type="SAM" id="Phobius"/>
    </source>
</evidence>
<dbReference type="Proteomes" id="UP000480178">
    <property type="component" value="Chromosome"/>
</dbReference>
<feature type="transmembrane region" description="Helical" evidence="7">
    <location>
        <begin position="271"/>
        <end position="294"/>
    </location>
</feature>
<dbReference type="PANTHER" id="PTHR43507:SF1">
    <property type="entry name" value="NADH-UBIQUINONE OXIDOREDUCTASE CHAIN 4"/>
    <property type="match status" value="1"/>
</dbReference>
<feature type="transmembrane region" description="Helical" evidence="7">
    <location>
        <begin position="335"/>
        <end position="357"/>
    </location>
</feature>
<feature type="transmembrane region" description="Helical" evidence="7">
    <location>
        <begin position="433"/>
        <end position="455"/>
    </location>
</feature>
<dbReference type="GO" id="GO:0042773">
    <property type="term" value="P:ATP synthesis coupled electron transport"/>
    <property type="evidence" value="ECO:0007669"/>
    <property type="project" value="InterPro"/>
</dbReference>
<feature type="transmembrane region" description="Helical" evidence="7">
    <location>
        <begin position="522"/>
        <end position="542"/>
    </location>
</feature>
<dbReference type="AlphaFoldDB" id="A0A6C0GQ82"/>
<feature type="transmembrane region" description="Helical" evidence="7">
    <location>
        <begin position="30"/>
        <end position="51"/>
    </location>
</feature>
<evidence type="ECO:0000259" key="8">
    <source>
        <dbReference type="Pfam" id="PF00361"/>
    </source>
</evidence>
<feature type="transmembrane region" description="Helical" evidence="7">
    <location>
        <begin position="475"/>
        <end position="501"/>
    </location>
</feature>
<feature type="transmembrane region" description="Helical" evidence="7">
    <location>
        <begin position="6"/>
        <end position="23"/>
    </location>
</feature>
<keyword evidence="3 6" id="KW-0812">Transmembrane</keyword>
<feature type="domain" description="NADH:quinone oxidoreductase/Mrp antiporter transmembrane" evidence="8">
    <location>
        <begin position="142"/>
        <end position="198"/>
    </location>
</feature>
<feature type="transmembrane region" description="Helical" evidence="7">
    <location>
        <begin position="364"/>
        <end position="385"/>
    </location>
</feature>
<dbReference type="RefSeq" id="WP_162445997.1">
    <property type="nucleotide sequence ID" value="NZ_CP048222.1"/>
</dbReference>
<evidence type="ECO:0000256" key="1">
    <source>
        <dbReference type="ARBA" id="ARBA00004127"/>
    </source>
</evidence>
<evidence type="ECO:0000256" key="4">
    <source>
        <dbReference type="ARBA" id="ARBA00022989"/>
    </source>
</evidence>